<evidence type="ECO:0000313" key="2">
    <source>
        <dbReference type="EMBL" id="ALO13972.1"/>
    </source>
</evidence>
<dbReference type="InterPro" id="IPR036278">
    <property type="entry name" value="Sialidase_sf"/>
</dbReference>
<protein>
    <recommendedName>
        <fullName evidence="1">Secretion system C-terminal sorting domain-containing protein</fullName>
    </recommendedName>
</protein>
<feature type="domain" description="Secretion system C-terminal sorting" evidence="1">
    <location>
        <begin position="323"/>
        <end position="400"/>
    </location>
</feature>
<dbReference type="Pfam" id="PF18962">
    <property type="entry name" value="Por_Secre_tail"/>
    <property type="match status" value="1"/>
</dbReference>
<dbReference type="OrthoDB" id="603275at2"/>
<dbReference type="SUPFAM" id="SSF50939">
    <property type="entry name" value="Sialidases"/>
    <property type="match status" value="1"/>
</dbReference>
<dbReference type="NCBIfam" id="TIGR04183">
    <property type="entry name" value="Por_Secre_tail"/>
    <property type="match status" value="1"/>
</dbReference>
<evidence type="ECO:0000259" key="1">
    <source>
        <dbReference type="Pfam" id="PF18962"/>
    </source>
</evidence>
<sequence>MKTIALILLLCGYLGGMAQTWDMISPANEKVDYYGFLPAEHFADSNMLWIKNHELDTWNSHDFMLEITGTAPYDDSLMLLTCGSGSYSDGIYRTNINNGLSEVLFYCYKPQTIVQHQGEFFVGYHGGLVSSVDGQIWDSVLSFKTDTAVEYYYVSQENHIAICSSSTGDFIYHSNDEGTSWTNHELILPVNDADFYYAENKLFVAMGNGSESDGCYVSNDFGITFESVLYADSISAVKFIDNEHLALGFSEKPYAPNGVAIVNPATHELTNINGNLPTLSINYFTMHPLINCINLIACTNSGAYISCDILGIESTAYNRAVKVYPNPFNDFLTIEVNASQPPISCKIFTMSGKMIFNEIKTTDSKYFKWQMKKIAASLTTGCYILEVRQNNEKIFSQVLIKK</sequence>
<reference evidence="2 3" key="1">
    <citation type="submission" date="2015-11" db="EMBL/GenBank/DDBJ databases">
        <title>Description and complete genome sequence of a novel strain predominating in hypersaline microbial mats and representing a new family of the Bacteriodetes phylum.</title>
        <authorList>
            <person name="Spring S."/>
            <person name="Bunk B."/>
            <person name="Sproer C."/>
            <person name="Klenk H.-P."/>
        </authorList>
    </citation>
    <scope>NUCLEOTIDE SEQUENCE [LARGE SCALE GENOMIC DNA]</scope>
    <source>
        <strain evidence="2 3">L21-Spi-D4</strain>
    </source>
</reference>
<gene>
    <name evidence="2" type="ORF">L21SP5_00293</name>
</gene>
<name>A0A0S2HVG6_9BACT</name>
<dbReference type="InterPro" id="IPR026444">
    <property type="entry name" value="Secre_tail"/>
</dbReference>
<proteinExistence type="predicted"/>
<accession>A0A0S2HVG6</accession>
<dbReference type="AlphaFoldDB" id="A0A0S2HVG6"/>
<dbReference type="EMBL" id="CP013118">
    <property type="protein sequence ID" value="ALO13972.1"/>
    <property type="molecule type" value="Genomic_DNA"/>
</dbReference>
<keyword evidence="3" id="KW-1185">Reference proteome</keyword>
<organism evidence="2 3">
    <name type="scientific">Salinivirga cyanobacteriivorans</name>
    <dbReference type="NCBI Taxonomy" id="1307839"/>
    <lineage>
        <taxon>Bacteria</taxon>
        <taxon>Pseudomonadati</taxon>
        <taxon>Bacteroidota</taxon>
        <taxon>Bacteroidia</taxon>
        <taxon>Bacteroidales</taxon>
        <taxon>Salinivirgaceae</taxon>
        <taxon>Salinivirga</taxon>
    </lineage>
</organism>
<dbReference type="KEGG" id="blq:L21SP5_00293"/>
<dbReference type="RefSeq" id="WP_057951566.1">
    <property type="nucleotide sequence ID" value="NZ_CP013118.1"/>
</dbReference>
<dbReference type="InterPro" id="IPR015943">
    <property type="entry name" value="WD40/YVTN_repeat-like_dom_sf"/>
</dbReference>
<dbReference type="Gene3D" id="2.130.10.10">
    <property type="entry name" value="YVTN repeat-like/Quinoprotein amine dehydrogenase"/>
    <property type="match status" value="1"/>
</dbReference>
<evidence type="ECO:0000313" key="3">
    <source>
        <dbReference type="Proteomes" id="UP000064893"/>
    </source>
</evidence>
<dbReference type="Proteomes" id="UP000064893">
    <property type="component" value="Chromosome"/>
</dbReference>